<dbReference type="CDD" id="cd13242">
    <property type="entry name" value="PH_puratrophin-1"/>
    <property type="match status" value="1"/>
</dbReference>
<evidence type="ECO:0000259" key="5">
    <source>
        <dbReference type="PROSITE" id="PS50010"/>
    </source>
</evidence>
<dbReference type="InterPro" id="IPR011993">
    <property type="entry name" value="PH-like_dom_sf"/>
</dbReference>
<name>A0A8S1D6U5_9INSE</name>
<dbReference type="InterPro" id="IPR001849">
    <property type="entry name" value="PH_domain"/>
</dbReference>
<accession>A0A8S1D6U5</accession>
<protein>
    <recommendedName>
        <fullName evidence="8">DH domain-containing protein</fullName>
    </recommendedName>
</protein>
<dbReference type="SUPFAM" id="SSF48065">
    <property type="entry name" value="DBL homology domain (DH-domain)"/>
    <property type="match status" value="1"/>
</dbReference>
<evidence type="ECO:0000256" key="1">
    <source>
        <dbReference type="ARBA" id="ARBA00022553"/>
    </source>
</evidence>
<dbReference type="InterPro" id="IPR035899">
    <property type="entry name" value="DBL_dom_sf"/>
</dbReference>
<evidence type="ECO:0000313" key="7">
    <source>
        <dbReference type="Proteomes" id="UP000494165"/>
    </source>
</evidence>
<dbReference type="Gene3D" id="2.30.29.30">
    <property type="entry name" value="Pleckstrin-homology domain (PH domain)/Phosphotyrosine-binding domain (PTB)"/>
    <property type="match status" value="1"/>
</dbReference>
<feature type="region of interest" description="Disordered" evidence="3">
    <location>
        <begin position="589"/>
        <end position="633"/>
    </location>
</feature>
<dbReference type="Pfam" id="PF22697">
    <property type="entry name" value="SOS1_NGEF_PH"/>
    <property type="match status" value="1"/>
</dbReference>
<dbReference type="InterPro" id="IPR052231">
    <property type="entry name" value="Rho_GEF_signaling-related"/>
</dbReference>
<organism evidence="6 7">
    <name type="scientific">Cloeon dipterum</name>
    <dbReference type="NCBI Taxonomy" id="197152"/>
    <lineage>
        <taxon>Eukaryota</taxon>
        <taxon>Metazoa</taxon>
        <taxon>Ecdysozoa</taxon>
        <taxon>Arthropoda</taxon>
        <taxon>Hexapoda</taxon>
        <taxon>Insecta</taxon>
        <taxon>Pterygota</taxon>
        <taxon>Palaeoptera</taxon>
        <taxon>Ephemeroptera</taxon>
        <taxon>Pisciforma</taxon>
        <taxon>Baetidae</taxon>
        <taxon>Cloeon</taxon>
    </lineage>
</organism>
<reference evidence="6 7" key="1">
    <citation type="submission" date="2020-04" db="EMBL/GenBank/DDBJ databases">
        <authorList>
            <person name="Alioto T."/>
            <person name="Alioto T."/>
            <person name="Gomez Garrido J."/>
        </authorList>
    </citation>
    <scope>NUCLEOTIDE SEQUENCE [LARGE SCALE GENOMIC DNA]</scope>
</reference>
<evidence type="ECO:0000313" key="6">
    <source>
        <dbReference type="EMBL" id="CAB3379472.1"/>
    </source>
</evidence>
<dbReference type="Proteomes" id="UP000494165">
    <property type="component" value="Unassembled WGS sequence"/>
</dbReference>
<feature type="region of interest" description="Disordered" evidence="3">
    <location>
        <begin position="161"/>
        <end position="203"/>
    </location>
</feature>
<keyword evidence="2" id="KW-0344">Guanine-nucleotide releasing factor</keyword>
<evidence type="ECO:0008006" key="8">
    <source>
        <dbReference type="Google" id="ProtNLM"/>
    </source>
</evidence>
<feature type="compositionally biased region" description="Polar residues" evidence="3">
    <location>
        <begin position="614"/>
        <end position="633"/>
    </location>
</feature>
<proteinExistence type="predicted"/>
<feature type="domain" description="PH" evidence="4">
    <location>
        <begin position="422"/>
        <end position="533"/>
    </location>
</feature>
<dbReference type="PROSITE" id="PS50010">
    <property type="entry name" value="DH_2"/>
    <property type="match status" value="1"/>
</dbReference>
<keyword evidence="1" id="KW-0597">Phosphoprotein</keyword>
<dbReference type="InterPro" id="IPR000219">
    <property type="entry name" value="DH_dom"/>
</dbReference>
<dbReference type="SMART" id="SM00233">
    <property type="entry name" value="PH"/>
    <property type="match status" value="1"/>
</dbReference>
<dbReference type="PROSITE" id="PS50003">
    <property type="entry name" value="PH_DOMAIN"/>
    <property type="match status" value="1"/>
</dbReference>
<dbReference type="SMART" id="SM00325">
    <property type="entry name" value="RhoGEF"/>
    <property type="match status" value="1"/>
</dbReference>
<sequence length="664" mass="74283">MEMLHTHTGFNLKLIRHMERASNLAEEAAGAGCESSGGGTLSTLARSLKQHLRGFGGRLEEARERFEDAHRCLALVAKAEEWTSEADSRLREADEKALRLHVMAHPAPCASHLAEMSQLARKLRNQKLAEHCQETETRCITAMESVRNRLSSCTCWPDPRAQSWPDEEGSSSVASVASAASDDQKSSECTKEEEADAAAVERGPLTPNAHLEQLQTPPLEAADPTADPNVLKTQRTLLLILREMIQTERDYVRALEYVIEHYVPELLRDDIPQALRGQRNVVFGNIEKICEFHRHFFLLELEKCEKRPLAVANIFLKYEDRFYLYALYNKNKPKSDALLADYGAAFFRTKQAELGDKMDLASYLLKPVQRMGKYALLLQQMLKHAAGGQAADLITAEAMVRFQLRHGNDLLAMDSLTNCDVNLKEQGRLLRQNEFIVSQGPRGRKCVRHVFLFEELILFSKARKFPDRKNLDLFVYKNSIKMTDIGLTALVADSPNKFEIWFRKRKPNDTFTLYTASSDVKAAWTKEISNLLWQQALKNREVRLAEMSSMGIGNKPCLDIRPSQDQISDRSIGLSQLSKAGARFRSSVAISSAERRPRRPHSVVSVSSSSSSSAGSNYGSAEHSTLRSNTLNSHSSLESGIISDLSASLEESWSAETPTAAATQ</sequence>
<dbReference type="EMBL" id="CADEPI010000187">
    <property type="protein sequence ID" value="CAB3379472.1"/>
    <property type="molecule type" value="Genomic_DNA"/>
</dbReference>
<evidence type="ECO:0000256" key="2">
    <source>
        <dbReference type="ARBA" id="ARBA00022658"/>
    </source>
</evidence>
<dbReference type="SUPFAM" id="SSF50729">
    <property type="entry name" value="PH domain-like"/>
    <property type="match status" value="1"/>
</dbReference>
<dbReference type="Gene3D" id="1.20.900.10">
    <property type="entry name" value="Dbl homology (DH) domain"/>
    <property type="match status" value="1"/>
</dbReference>
<dbReference type="GO" id="GO:0005085">
    <property type="term" value="F:guanyl-nucleotide exchange factor activity"/>
    <property type="evidence" value="ECO:0007669"/>
    <property type="project" value="UniProtKB-KW"/>
</dbReference>
<feature type="compositionally biased region" description="Basic and acidic residues" evidence="3">
    <location>
        <begin position="182"/>
        <end position="192"/>
    </location>
</feature>
<dbReference type="OrthoDB" id="6152532at2759"/>
<dbReference type="Pfam" id="PF00621">
    <property type="entry name" value="RhoGEF"/>
    <property type="match status" value="1"/>
</dbReference>
<dbReference type="PANTHER" id="PTHR45845:SF3">
    <property type="entry name" value="PURATROPHIN-1-LIKE, ISOFORM A"/>
    <property type="match status" value="1"/>
</dbReference>
<dbReference type="CDD" id="cd00160">
    <property type="entry name" value="RhoGEF"/>
    <property type="match status" value="1"/>
</dbReference>
<feature type="compositionally biased region" description="Low complexity" evidence="3">
    <location>
        <begin position="170"/>
        <end position="181"/>
    </location>
</feature>
<dbReference type="PANTHER" id="PTHR45845">
    <property type="entry name" value="RHO GUANINE NUCLEOTIDE EXCHANGE FACTOR-RELATED"/>
    <property type="match status" value="1"/>
</dbReference>
<feature type="compositionally biased region" description="Low complexity" evidence="3">
    <location>
        <begin position="602"/>
        <end position="613"/>
    </location>
</feature>
<gene>
    <name evidence="6" type="ORF">CLODIP_2_CD16088</name>
</gene>
<dbReference type="AlphaFoldDB" id="A0A8S1D6U5"/>
<evidence type="ECO:0000259" key="4">
    <source>
        <dbReference type="PROSITE" id="PS50003"/>
    </source>
</evidence>
<keyword evidence="7" id="KW-1185">Reference proteome</keyword>
<dbReference type="FunFam" id="2.30.29.30:FF:000078">
    <property type="entry name" value="Guanine nucleotide exchange factor DBS"/>
    <property type="match status" value="1"/>
</dbReference>
<evidence type="ECO:0000256" key="3">
    <source>
        <dbReference type="SAM" id="MobiDB-lite"/>
    </source>
</evidence>
<comment type="caution">
    <text evidence="6">The sequence shown here is derived from an EMBL/GenBank/DDBJ whole genome shotgun (WGS) entry which is preliminary data.</text>
</comment>
<dbReference type="InterPro" id="IPR055251">
    <property type="entry name" value="SOS1_NGEF_PH"/>
</dbReference>
<feature type="domain" description="DH" evidence="5">
    <location>
        <begin position="236"/>
        <end position="410"/>
    </location>
</feature>